<accession>A0A0Q5WKS1</accession>
<reference evidence="2 3" key="1">
    <citation type="journal article" date="2007" name="Nature">
        <title>Evolution of genes and genomes on the Drosophila phylogeny.</title>
        <authorList>
            <consortium name="Drosophila 12 Genomes Consortium"/>
            <person name="Clark A.G."/>
            <person name="Eisen M.B."/>
            <person name="Smith D.R."/>
            <person name="Bergman C.M."/>
            <person name="Oliver B."/>
            <person name="Markow T.A."/>
            <person name="Kaufman T.C."/>
            <person name="Kellis M."/>
            <person name="Gelbart W."/>
            <person name="Iyer V.N."/>
            <person name="Pollard D.A."/>
            <person name="Sackton T.B."/>
            <person name="Larracuente A.M."/>
            <person name="Singh N.D."/>
            <person name="Abad J.P."/>
            <person name="Abt D.N."/>
            <person name="Adryan B."/>
            <person name="Aguade M."/>
            <person name="Akashi H."/>
            <person name="Anderson W.W."/>
            <person name="Aquadro C.F."/>
            <person name="Ardell D.H."/>
            <person name="Arguello R."/>
            <person name="Artieri C.G."/>
            <person name="Barbash D.A."/>
            <person name="Barker D."/>
            <person name="Barsanti P."/>
            <person name="Batterham P."/>
            <person name="Batzoglou S."/>
            <person name="Begun D."/>
            <person name="Bhutkar A."/>
            <person name="Blanco E."/>
            <person name="Bosak S.A."/>
            <person name="Bradley R.K."/>
            <person name="Brand A.D."/>
            <person name="Brent M.R."/>
            <person name="Brooks A.N."/>
            <person name="Brown R.H."/>
            <person name="Butlin R.K."/>
            <person name="Caggese C."/>
            <person name="Calvi B.R."/>
            <person name="Bernardo de Carvalho A."/>
            <person name="Caspi A."/>
            <person name="Castrezana S."/>
            <person name="Celniker S.E."/>
            <person name="Chang J.L."/>
            <person name="Chapple C."/>
            <person name="Chatterji S."/>
            <person name="Chinwalla A."/>
            <person name="Civetta A."/>
            <person name="Clifton S.W."/>
            <person name="Comeron J.M."/>
            <person name="Costello J.C."/>
            <person name="Coyne J.A."/>
            <person name="Daub J."/>
            <person name="David R.G."/>
            <person name="Delcher A.L."/>
            <person name="Delehaunty K."/>
            <person name="Do C.B."/>
            <person name="Ebling H."/>
            <person name="Edwards K."/>
            <person name="Eickbush T."/>
            <person name="Evans J.D."/>
            <person name="Filipski A."/>
            <person name="Findeiss S."/>
            <person name="Freyhult E."/>
            <person name="Fulton L."/>
            <person name="Fulton R."/>
            <person name="Garcia A.C."/>
            <person name="Gardiner A."/>
            <person name="Garfield D.A."/>
            <person name="Garvin B.E."/>
            <person name="Gibson G."/>
            <person name="Gilbert D."/>
            <person name="Gnerre S."/>
            <person name="Godfrey J."/>
            <person name="Good R."/>
            <person name="Gotea V."/>
            <person name="Gravely B."/>
            <person name="Greenberg A.J."/>
            <person name="Griffiths-Jones S."/>
            <person name="Gross S."/>
            <person name="Guigo R."/>
            <person name="Gustafson E.A."/>
            <person name="Haerty W."/>
            <person name="Hahn M.W."/>
            <person name="Halligan D.L."/>
            <person name="Halpern A.L."/>
            <person name="Halter G.M."/>
            <person name="Han M.V."/>
            <person name="Heger A."/>
            <person name="Hillier L."/>
            <person name="Hinrichs A.S."/>
            <person name="Holmes I."/>
            <person name="Hoskins R.A."/>
            <person name="Hubisz M.J."/>
            <person name="Hultmark D."/>
            <person name="Huntley M.A."/>
            <person name="Jaffe D.B."/>
            <person name="Jagadeeshan S."/>
            <person name="Jeck W.R."/>
            <person name="Johnson J."/>
            <person name="Jones C.D."/>
            <person name="Jordan W.C."/>
            <person name="Karpen G.H."/>
            <person name="Kataoka E."/>
            <person name="Keightley P.D."/>
            <person name="Kheradpour P."/>
            <person name="Kirkness E.F."/>
            <person name="Koerich L.B."/>
            <person name="Kristiansen K."/>
            <person name="Kudrna D."/>
            <person name="Kulathinal R.J."/>
            <person name="Kumar S."/>
            <person name="Kwok R."/>
            <person name="Lander E."/>
            <person name="Langley C.H."/>
            <person name="Lapoint R."/>
            <person name="Lazzaro B.P."/>
            <person name="Lee S.J."/>
            <person name="Levesque L."/>
            <person name="Li R."/>
            <person name="Lin C.F."/>
            <person name="Lin M.F."/>
            <person name="Lindblad-Toh K."/>
            <person name="Llopart A."/>
            <person name="Long M."/>
            <person name="Low L."/>
            <person name="Lozovsky E."/>
            <person name="Lu J."/>
            <person name="Luo M."/>
            <person name="Machado C.A."/>
            <person name="Makalowski W."/>
            <person name="Marzo M."/>
            <person name="Matsuda M."/>
            <person name="Matzkin L."/>
            <person name="McAllister B."/>
            <person name="McBride C.S."/>
            <person name="McKernan B."/>
            <person name="McKernan K."/>
            <person name="Mendez-Lago M."/>
            <person name="Minx P."/>
            <person name="Mollenhauer M.U."/>
            <person name="Montooth K."/>
            <person name="Mount S.M."/>
            <person name="Mu X."/>
            <person name="Myers E."/>
            <person name="Negre B."/>
            <person name="Newfeld S."/>
            <person name="Nielsen R."/>
            <person name="Noor M.A."/>
            <person name="O'Grady P."/>
            <person name="Pachter L."/>
            <person name="Papaceit M."/>
            <person name="Parisi M.J."/>
            <person name="Parisi M."/>
            <person name="Parts L."/>
            <person name="Pedersen J.S."/>
            <person name="Pesole G."/>
            <person name="Phillippy A.M."/>
            <person name="Ponting C.P."/>
            <person name="Pop M."/>
            <person name="Porcelli D."/>
            <person name="Powell J.R."/>
            <person name="Prohaska S."/>
            <person name="Pruitt K."/>
            <person name="Puig M."/>
            <person name="Quesneville H."/>
            <person name="Ram K.R."/>
            <person name="Rand D."/>
            <person name="Rasmussen M.D."/>
            <person name="Reed L.K."/>
            <person name="Reenan R."/>
            <person name="Reily A."/>
            <person name="Remington K.A."/>
            <person name="Rieger T.T."/>
            <person name="Ritchie M.G."/>
            <person name="Robin C."/>
            <person name="Rogers Y.H."/>
            <person name="Rohde C."/>
            <person name="Rozas J."/>
            <person name="Rubenfield M.J."/>
            <person name="Ruiz A."/>
            <person name="Russo S."/>
            <person name="Salzberg S.L."/>
            <person name="Sanchez-Gracia A."/>
            <person name="Saranga D.J."/>
            <person name="Sato H."/>
            <person name="Schaeffer S.W."/>
            <person name="Schatz M.C."/>
            <person name="Schlenke T."/>
            <person name="Schwartz R."/>
            <person name="Segarra C."/>
            <person name="Singh R.S."/>
            <person name="Sirot L."/>
            <person name="Sirota M."/>
            <person name="Sisneros N.B."/>
            <person name="Smith C.D."/>
            <person name="Smith T.F."/>
            <person name="Spieth J."/>
            <person name="Stage D.E."/>
            <person name="Stark A."/>
            <person name="Stephan W."/>
            <person name="Strausberg R.L."/>
            <person name="Strempel S."/>
            <person name="Sturgill D."/>
            <person name="Sutton G."/>
            <person name="Sutton G.G."/>
            <person name="Tao W."/>
            <person name="Teichmann S."/>
            <person name="Tobari Y.N."/>
            <person name="Tomimura Y."/>
            <person name="Tsolas J.M."/>
            <person name="Valente V.L."/>
            <person name="Venter E."/>
            <person name="Venter J.C."/>
            <person name="Vicario S."/>
            <person name="Vieira F.G."/>
            <person name="Vilella A.J."/>
            <person name="Villasante A."/>
            <person name="Walenz B."/>
            <person name="Wang J."/>
            <person name="Wasserman M."/>
            <person name="Watts T."/>
            <person name="Wilson D."/>
            <person name="Wilson R.K."/>
            <person name="Wing R.A."/>
            <person name="Wolfner M.F."/>
            <person name="Wong A."/>
            <person name="Wong G.K."/>
            <person name="Wu C.I."/>
            <person name="Wu G."/>
            <person name="Yamamoto D."/>
            <person name="Yang H.P."/>
            <person name="Yang S.P."/>
            <person name="Yorke J.A."/>
            <person name="Yoshida K."/>
            <person name="Zdobnov E."/>
            <person name="Zhang P."/>
            <person name="Zhang Y."/>
            <person name="Zimin A.V."/>
            <person name="Baldwin J."/>
            <person name="Abdouelleil A."/>
            <person name="Abdulkadir J."/>
            <person name="Abebe A."/>
            <person name="Abera B."/>
            <person name="Abreu J."/>
            <person name="Acer S.C."/>
            <person name="Aftuck L."/>
            <person name="Alexander A."/>
            <person name="An P."/>
            <person name="Anderson E."/>
            <person name="Anderson S."/>
            <person name="Arachi H."/>
            <person name="Azer M."/>
            <person name="Bachantsang P."/>
            <person name="Barry A."/>
            <person name="Bayul T."/>
            <person name="Berlin A."/>
            <person name="Bessette D."/>
            <person name="Bloom T."/>
            <person name="Blye J."/>
            <person name="Boguslavskiy L."/>
            <person name="Bonnet C."/>
            <person name="Boukhgalter B."/>
            <person name="Bourzgui I."/>
            <person name="Brown A."/>
            <person name="Cahill P."/>
            <person name="Channer S."/>
            <person name="Cheshatsang Y."/>
            <person name="Chuda L."/>
            <person name="Citroen M."/>
            <person name="Collymore A."/>
            <person name="Cooke P."/>
            <person name="Costello M."/>
            <person name="D'Aco K."/>
            <person name="Daza R."/>
            <person name="De Haan G."/>
            <person name="DeGray S."/>
            <person name="DeMaso C."/>
            <person name="Dhargay N."/>
            <person name="Dooley K."/>
            <person name="Dooley E."/>
            <person name="Doricent M."/>
            <person name="Dorje P."/>
            <person name="Dorjee K."/>
            <person name="Dupes A."/>
            <person name="Elong R."/>
            <person name="Falk J."/>
            <person name="Farina A."/>
            <person name="Faro S."/>
            <person name="Ferguson D."/>
            <person name="Fisher S."/>
            <person name="Foley C.D."/>
            <person name="Franke A."/>
            <person name="Friedrich D."/>
            <person name="Gadbois L."/>
            <person name="Gearin G."/>
            <person name="Gearin C.R."/>
            <person name="Giannoukos G."/>
            <person name="Goode T."/>
            <person name="Graham J."/>
            <person name="Grandbois E."/>
            <person name="Grewal S."/>
            <person name="Gyaltsen K."/>
            <person name="Hafez N."/>
            <person name="Hagos B."/>
            <person name="Hall J."/>
            <person name="Henson C."/>
            <person name="Hollinger A."/>
            <person name="Honan T."/>
            <person name="Huard M.D."/>
            <person name="Hughes L."/>
            <person name="Hurhula B."/>
            <person name="Husby M.E."/>
            <person name="Kamat A."/>
            <person name="Kanga B."/>
            <person name="Kashin S."/>
            <person name="Khazanovich D."/>
            <person name="Kisner P."/>
            <person name="Lance K."/>
            <person name="Lara M."/>
            <person name="Lee W."/>
            <person name="Lennon N."/>
            <person name="Letendre F."/>
            <person name="LeVine R."/>
            <person name="Lipovsky A."/>
            <person name="Liu X."/>
            <person name="Liu J."/>
            <person name="Liu S."/>
            <person name="Lokyitsang T."/>
            <person name="Lokyitsang Y."/>
            <person name="Lubonja R."/>
            <person name="Lui A."/>
            <person name="MacDonald P."/>
            <person name="Magnisalis V."/>
            <person name="Maru K."/>
            <person name="Matthews C."/>
            <person name="McCusker W."/>
            <person name="McDonough S."/>
            <person name="Mehta T."/>
            <person name="Meldrim J."/>
            <person name="Meneus L."/>
            <person name="Mihai O."/>
            <person name="Mihalev A."/>
            <person name="Mihova T."/>
            <person name="Mittelman R."/>
            <person name="Mlenga V."/>
            <person name="Montmayeur A."/>
            <person name="Mulrain L."/>
            <person name="Navidi A."/>
            <person name="Naylor J."/>
            <person name="Negash T."/>
            <person name="Nguyen T."/>
            <person name="Nguyen N."/>
            <person name="Nicol R."/>
            <person name="Norbu C."/>
            <person name="Norbu N."/>
            <person name="Novod N."/>
            <person name="O'Neill B."/>
            <person name="Osman S."/>
            <person name="Markiewicz E."/>
            <person name="Oyono O.L."/>
            <person name="Patti C."/>
            <person name="Phunkhang P."/>
            <person name="Pierre F."/>
            <person name="Priest M."/>
            <person name="Raghuraman S."/>
            <person name="Rege F."/>
            <person name="Reyes R."/>
            <person name="Rise C."/>
            <person name="Rogov P."/>
            <person name="Ross K."/>
            <person name="Ryan E."/>
            <person name="Settipalli S."/>
            <person name="Shea T."/>
            <person name="Sherpa N."/>
            <person name="Shi L."/>
            <person name="Shih D."/>
            <person name="Sparrow T."/>
            <person name="Spaulding J."/>
            <person name="Stalker J."/>
            <person name="Stange-Thomann N."/>
            <person name="Stavropoulos S."/>
            <person name="Stone C."/>
            <person name="Strader C."/>
            <person name="Tesfaye S."/>
            <person name="Thomson T."/>
            <person name="Thoulutsang Y."/>
            <person name="Thoulutsang D."/>
            <person name="Topham K."/>
            <person name="Topping I."/>
            <person name="Tsamla T."/>
            <person name="Vassiliev H."/>
            <person name="Vo A."/>
            <person name="Wangchuk T."/>
            <person name="Wangdi T."/>
            <person name="Weiand M."/>
            <person name="Wilkinson J."/>
            <person name="Wilson A."/>
            <person name="Yadav S."/>
            <person name="Young G."/>
            <person name="Yu Q."/>
            <person name="Zembek L."/>
            <person name="Zhong D."/>
            <person name="Zimmer A."/>
            <person name="Zwirko Z."/>
            <person name="Jaffe D.B."/>
            <person name="Alvarez P."/>
            <person name="Brockman W."/>
            <person name="Butler J."/>
            <person name="Chin C."/>
            <person name="Gnerre S."/>
            <person name="Grabherr M."/>
            <person name="Kleber M."/>
            <person name="Mauceli E."/>
            <person name="MacCallum I."/>
        </authorList>
    </citation>
    <scope>NUCLEOTIDE SEQUENCE [LARGE SCALE GENOMIC DNA]</scope>
    <source>
        <strain evidence="2 3">TSC#14021-0224.01</strain>
    </source>
</reference>
<feature type="region of interest" description="Disordered" evidence="1">
    <location>
        <begin position="1"/>
        <end position="26"/>
    </location>
</feature>
<proteinExistence type="predicted"/>
<organism evidence="2 3">
    <name type="scientific">Drosophila erecta</name>
    <name type="common">Fruit fly</name>
    <dbReference type="NCBI Taxonomy" id="7220"/>
    <lineage>
        <taxon>Eukaryota</taxon>
        <taxon>Metazoa</taxon>
        <taxon>Ecdysozoa</taxon>
        <taxon>Arthropoda</taxon>
        <taxon>Hexapoda</taxon>
        <taxon>Insecta</taxon>
        <taxon>Pterygota</taxon>
        <taxon>Neoptera</taxon>
        <taxon>Endopterygota</taxon>
        <taxon>Diptera</taxon>
        <taxon>Brachycera</taxon>
        <taxon>Muscomorpha</taxon>
        <taxon>Ephydroidea</taxon>
        <taxon>Drosophilidae</taxon>
        <taxon>Drosophila</taxon>
        <taxon>Sophophora</taxon>
    </lineage>
</organism>
<evidence type="ECO:0000256" key="1">
    <source>
        <dbReference type="SAM" id="MobiDB-lite"/>
    </source>
</evidence>
<evidence type="ECO:0000313" key="2">
    <source>
        <dbReference type="EMBL" id="KQS70050.1"/>
    </source>
</evidence>
<gene>
    <name evidence="2" type="primary">Dere\GG26510</name>
    <name evidence="2" type="synonym">GG26510</name>
    <name evidence="2" type="ORF">Dere_GG26510</name>
</gene>
<dbReference type="Proteomes" id="UP000008711">
    <property type="component" value="Unassembled WGS sequence"/>
</dbReference>
<dbReference type="AlphaFoldDB" id="A0A0Q5WKS1"/>
<name>A0A0Q5WKS1_DROER</name>
<keyword evidence="3" id="KW-1185">Reference proteome</keyword>
<evidence type="ECO:0000313" key="3">
    <source>
        <dbReference type="Proteomes" id="UP000008711"/>
    </source>
</evidence>
<sequence length="118" mass="13399">MADRSPHNTGWPPSDDQKREKKGQEVPTICCRPIRWAIHSIPGIQIPFIWNTIRLELTSVEWRKGKSRKNTFTVPLFFGSTRISAQDNGNADAAKNELEDPCDSTSVSRSALLFSRTW</sequence>
<protein>
    <submittedName>
        <fullName evidence="2">Uncharacterized protein</fullName>
    </submittedName>
</protein>
<reference evidence="2 3" key="2">
    <citation type="journal article" date="2008" name="Bioinformatics">
        <title>Assembly reconciliation.</title>
        <authorList>
            <person name="Zimin A.V."/>
            <person name="Smith D.R."/>
            <person name="Sutton G."/>
            <person name="Yorke J.A."/>
        </authorList>
    </citation>
    <scope>NUCLEOTIDE SEQUENCE [LARGE SCALE GENOMIC DNA]</scope>
    <source>
        <strain evidence="2 3">TSC#14021-0224.01</strain>
    </source>
</reference>
<dbReference type="EMBL" id="CH954177">
    <property type="protein sequence ID" value="KQS70050.1"/>
    <property type="molecule type" value="Genomic_DNA"/>
</dbReference>
<feature type="compositionally biased region" description="Basic and acidic residues" evidence="1">
    <location>
        <begin position="15"/>
        <end position="24"/>
    </location>
</feature>